<feature type="non-terminal residue" evidence="1">
    <location>
        <position position="1"/>
    </location>
</feature>
<evidence type="ECO:0000313" key="1">
    <source>
        <dbReference type="EMBL" id="KKL07978.1"/>
    </source>
</evidence>
<proteinExistence type="predicted"/>
<dbReference type="EMBL" id="LAZR01043067">
    <property type="protein sequence ID" value="KKL07978.1"/>
    <property type="molecule type" value="Genomic_DNA"/>
</dbReference>
<sequence>VKDNIKNSGIQLLINEFLGGDRMVTLKNNGEIWYFGDWEKDDNDIQYSNSGYKETIHRFHRGESTLYGRHWDGESFYDIDKWNKSDKTEDNPKNKHNSQFPSCDNCYKYKKTKLFSYKGNHFLFCKACKKLARKGKINLNMLNMLKDDEKEFNNDINENMMGDEKDVCASCYEEFPIEDLNWILGNSYKVCEDCKKAIEDEITKGSKK</sequence>
<comment type="caution">
    <text evidence="1">The sequence shown here is derived from an EMBL/GenBank/DDBJ whole genome shotgun (WGS) entry which is preliminary data.</text>
</comment>
<accession>A0A0F9D7A7</accession>
<gene>
    <name evidence="1" type="ORF">LCGC14_2580540</name>
</gene>
<name>A0A0F9D7A7_9ZZZZ</name>
<reference evidence="1" key="1">
    <citation type="journal article" date="2015" name="Nature">
        <title>Complex archaea that bridge the gap between prokaryotes and eukaryotes.</title>
        <authorList>
            <person name="Spang A."/>
            <person name="Saw J.H."/>
            <person name="Jorgensen S.L."/>
            <person name="Zaremba-Niedzwiedzka K."/>
            <person name="Martijn J."/>
            <person name="Lind A.E."/>
            <person name="van Eijk R."/>
            <person name="Schleper C."/>
            <person name="Guy L."/>
            <person name="Ettema T.J."/>
        </authorList>
    </citation>
    <scope>NUCLEOTIDE SEQUENCE</scope>
</reference>
<protein>
    <submittedName>
        <fullName evidence="1">Uncharacterized protein</fullName>
    </submittedName>
</protein>
<dbReference type="AlphaFoldDB" id="A0A0F9D7A7"/>
<organism evidence="1">
    <name type="scientific">marine sediment metagenome</name>
    <dbReference type="NCBI Taxonomy" id="412755"/>
    <lineage>
        <taxon>unclassified sequences</taxon>
        <taxon>metagenomes</taxon>
        <taxon>ecological metagenomes</taxon>
    </lineage>
</organism>